<organism evidence="3 4">
    <name type="scientific">Rhypophila decipiens</name>
    <dbReference type="NCBI Taxonomy" id="261697"/>
    <lineage>
        <taxon>Eukaryota</taxon>
        <taxon>Fungi</taxon>
        <taxon>Dikarya</taxon>
        <taxon>Ascomycota</taxon>
        <taxon>Pezizomycotina</taxon>
        <taxon>Sordariomycetes</taxon>
        <taxon>Sordariomycetidae</taxon>
        <taxon>Sordariales</taxon>
        <taxon>Naviculisporaceae</taxon>
        <taxon>Rhypophila</taxon>
    </lineage>
</organism>
<sequence length="924" mass="103497">MDHYPDRLTNQNRDLDRSEQSTQPESPQMAQHLEPPTQSPPPASSPPRTSQLCSICSRVPLQQFLSPKFQRLMDTNGDRVDTLTWDLATLLGGGPGVGRQDQTDQNCNDHHKSETTAVHCVFCTYLSKVLAVSSTSSSFPLDFSKGSASGGHWHNGTGDYLMIDGCEVRSGQIIGYKGLLGNENRYIREALCLVIHPKEIRPMGPIQSQTLEQAPATDGDNRAFGSSAGHGTQTFSHTVHLVVDGDGIEDKLTTDDVFKVRKMGRRINSSLLRHWLRRCEGEHVCGSEQDCNQKIFRKDSTTDGISDPLRIFLIDVERRCLAPALSTARYIALSYVWGDVAQLRLTGESLQRLTTPGAISLVDENDDAGAKPGPTIPRTIRDAIRLCQMLEERYLWVDSLCIIQDDTIHKTEQLGRMGSIYNSAVMTIVAAHGSDAKAPLPGVSSDRDLEAMGILELDLEALGPDDSAEKVSVASRDANWIHGVVQTSAWYTRAWTLQEMLLSRRLLVFTPSGHVLFRCRSRTWLEDLILDDVVNDASLSHSHMFPAGSFLDDWDKCDLYTDNHLPRDDRSRAWSETYTYPIEILLTRTLSYHEDILNAASGILSGLEHRLGECFWGVPKRYFGPSLLWTQSQFSYPDRRPGFPSWSWAGWKFNVQETIALPSGYRSLWLTLTLSANHRRLVIFYHYDPNADRFVSFPTHTPLYGYLYQPDHPPYQTPRSYLDDASYTYPGPSLISEPDQCSWVEAPCPAEVETQLRATLVAIRSLPELPNAPLLNLSQLVFFWTDHARFEVELTMQDSSEVLGRKGSYRVFATDSENNRTVLGSIHLDPDWRAARGTKLDFIALTLDGGSTTAGKYRYDFRPRQEMDVFAMVVDWGGPSSKADQPDDTAYPGQVAYRVAVLGDSIPADMWARQGPEQRLVVLG</sequence>
<reference evidence="3" key="2">
    <citation type="submission" date="2023-05" db="EMBL/GenBank/DDBJ databases">
        <authorList>
            <consortium name="Lawrence Berkeley National Laboratory"/>
            <person name="Steindorff A."/>
            <person name="Hensen N."/>
            <person name="Bonometti L."/>
            <person name="Westerberg I."/>
            <person name="Brannstrom I.O."/>
            <person name="Guillou S."/>
            <person name="Cros-Aarteil S."/>
            <person name="Calhoun S."/>
            <person name="Haridas S."/>
            <person name="Kuo A."/>
            <person name="Mondo S."/>
            <person name="Pangilinan J."/>
            <person name="Riley R."/>
            <person name="Labutti K."/>
            <person name="Andreopoulos B."/>
            <person name="Lipzen A."/>
            <person name="Chen C."/>
            <person name="Yanf M."/>
            <person name="Daum C."/>
            <person name="Ng V."/>
            <person name="Clum A."/>
            <person name="Ohm R."/>
            <person name="Martin F."/>
            <person name="Silar P."/>
            <person name="Natvig D."/>
            <person name="Lalanne C."/>
            <person name="Gautier V."/>
            <person name="Ament-Velasquez S.L."/>
            <person name="Kruys A."/>
            <person name="Hutchinson M.I."/>
            <person name="Powell A.J."/>
            <person name="Barry K."/>
            <person name="Miller A.N."/>
            <person name="Grigoriev I.V."/>
            <person name="Debuchy R."/>
            <person name="Gladieux P."/>
            <person name="Thoren M.H."/>
            <person name="Johannesson H."/>
        </authorList>
    </citation>
    <scope>NUCLEOTIDE SEQUENCE</scope>
    <source>
        <strain evidence="3">PSN293</strain>
    </source>
</reference>
<proteinExistence type="predicted"/>
<dbReference type="InterPro" id="IPR010730">
    <property type="entry name" value="HET"/>
</dbReference>
<dbReference type="PANTHER" id="PTHR33112:SF12">
    <property type="entry name" value="HETEROKARYON INCOMPATIBILITY DOMAIN-CONTAINING PROTEIN"/>
    <property type="match status" value="1"/>
</dbReference>
<feature type="domain" description="Heterokaryon incompatibility" evidence="2">
    <location>
        <begin position="330"/>
        <end position="499"/>
    </location>
</feature>
<accession>A0AAN6XWR6</accession>
<evidence type="ECO:0000313" key="3">
    <source>
        <dbReference type="EMBL" id="KAK4208016.1"/>
    </source>
</evidence>
<feature type="compositionally biased region" description="Polar residues" evidence="1">
    <location>
        <begin position="20"/>
        <end position="29"/>
    </location>
</feature>
<name>A0AAN6XWR6_9PEZI</name>
<evidence type="ECO:0000259" key="2">
    <source>
        <dbReference type="Pfam" id="PF06985"/>
    </source>
</evidence>
<evidence type="ECO:0000313" key="4">
    <source>
        <dbReference type="Proteomes" id="UP001301769"/>
    </source>
</evidence>
<evidence type="ECO:0000256" key="1">
    <source>
        <dbReference type="SAM" id="MobiDB-lite"/>
    </source>
</evidence>
<comment type="caution">
    <text evidence="3">The sequence shown here is derived from an EMBL/GenBank/DDBJ whole genome shotgun (WGS) entry which is preliminary data.</text>
</comment>
<keyword evidence="4" id="KW-1185">Reference proteome</keyword>
<dbReference type="Proteomes" id="UP001301769">
    <property type="component" value="Unassembled WGS sequence"/>
</dbReference>
<dbReference type="Pfam" id="PF06985">
    <property type="entry name" value="HET"/>
    <property type="match status" value="1"/>
</dbReference>
<reference evidence="3" key="1">
    <citation type="journal article" date="2023" name="Mol. Phylogenet. Evol.">
        <title>Genome-scale phylogeny and comparative genomics of the fungal order Sordariales.</title>
        <authorList>
            <person name="Hensen N."/>
            <person name="Bonometti L."/>
            <person name="Westerberg I."/>
            <person name="Brannstrom I.O."/>
            <person name="Guillou S."/>
            <person name="Cros-Aarteil S."/>
            <person name="Calhoun S."/>
            <person name="Haridas S."/>
            <person name="Kuo A."/>
            <person name="Mondo S."/>
            <person name="Pangilinan J."/>
            <person name="Riley R."/>
            <person name="LaButti K."/>
            <person name="Andreopoulos B."/>
            <person name="Lipzen A."/>
            <person name="Chen C."/>
            <person name="Yan M."/>
            <person name="Daum C."/>
            <person name="Ng V."/>
            <person name="Clum A."/>
            <person name="Steindorff A."/>
            <person name="Ohm R.A."/>
            <person name="Martin F."/>
            <person name="Silar P."/>
            <person name="Natvig D.O."/>
            <person name="Lalanne C."/>
            <person name="Gautier V."/>
            <person name="Ament-Velasquez S.L."/>
            <person name="Kruys A."/>
            <person name="Hutchinson M.I."/>
            <person name="Powell A.J."/>
            <person name="Barry K."/>
            <person name="Miller A.N."/>
            <person name="Grigoriev I.V."/>
            <person name="Debuchy R."/>
            <person name="Gladieux P."/>
            <person name="Hiltunen Thoren M."/>
            <person name="Johannesson H."/>
        </authorList>
    </citation>
    <scope>NUCLEOTIDE SEQUENCE</scope>
    <source>
        <strain evidence="3">PSN293</strain>
    </source>
</reference>
<protein>
    <submittedName>
        <fullName evidence="3">Heterokaryon incompatibility protein-domain-containing protein</fullName>
    </submittedName>
</protein>
<feature type="region of interest" description="Disordered" evidence="1">
    <location>
        <begin position="1"/>
        <end position="51"/>
    </location>
</feature>
<dbReference type="EMBL" id="MU858262">
    <property type="protein sequence ID" value="KAK4208016.1"/>
    <property type="molecule type" value="Genomic_DNA"/>
</dbReference>
<dbReference type="AlphaFoldDB" id="A0AAN6XWR6"/>
<dbReference type="PANTHER" id="PTHR33112">
    <property type="entry name" value="DOMAIN PROTEIN, PUTATIVE-RELATED"/>
    <property type="match status" value="1"/>
</dbReference>
<gene>
    <name evidence="3" type="ORF">QBC37DRAFT_392338</name>
</gene>